<dbReference type="GeneID" id="5718962"/>
<feature type="transmembrane region" description="Helical" evidence="2">
    <location>
        <begin position="241"/>
        <end position="259"/>
    </location>
</feature>
<feature type="compositionally biased region" description="Low complexity" evidence="1">
    <location>
        <begin position="44"/>
        <end position="56"/>
    </location>
</feature>
<evidence type="ECO:0000256" key="2">
    <source>
        <dbReference type="SAM" id="Phobius"/>
    </source>
</evidence>
<feature type="transmembrane region" description="Helical" evidence="2">
    <location>
        <begin position="205"/>
        <end position="229"/>
    </location>
</feature>
<feature type="transmembrane region" description="Helical" evidence="2">
    <location>
        <begin position="158"/>
        <end position="180"/>
    </location>
</feature>
<evidence type="ECO:0000256" key="1">
    <source>
        <dbReference type="SAM" id="MobiDB-lite"/>
    </source>
</evidence>
<keyword evidence="2" id="KW-1133">Transmembrane helix</keyword>
<dbReference type="EMBL" id="CM008964">
    <property type="protein sequence ID" value="PNW85941.1"/>
    <property type="molecule type" value="Genomic_DNA"/>
</dbReference>
<dbReference type="Proteomes" id="UP000006906">
    <property type="component" value="Chromosome 3"/>
</dbReference>
<keyword evidence="2" id="KW-0472">Membrane</keyword>
<protein>
    <submittedName>
        <fullName evidence="3">Uncharacterized protein</fullName>
    </submittedName>
</protein>
<dbReference type="OrthoDB" id="549077at2759"/>
<evidence type="ECO:0000313" key="3">
    <source>
        <dbReference type="EMBL" id="PNW85941.1"/>
    </source>
</evidence>
<gene>
    <name evidence="3" type="ORF">CHLRE_03g199090v5</name>
</gene>
<sequence length="386" mass="39947">MYLIAQKCLVDVDGVAYVAPPPPPGPSPPHLGAAPTPPLPPLPGTRAARLLLQQPSQHPPPSLPPPPFPPPHPPSSALPAPPTPSSHLTAGQQHWACLLETNPNNTGACGGIAVLWWWSFAMVVPLCLGPLITTITTTTSSSSSSSGSQDASASTSSIMGCLVSGPVFIGMLSLTVVYGITGEELDRTAALADAAGLPGATARRQVIVCAWLGLVGGLVDTFSSMWCTWTGLRTRRALNPLWALLVPVCVLAWPLRRLWRAVREPVCAVVGELCVCWLAAASCLPRRAVRRLAAAEQARRGHSAGEEEVVVVDGQKVYFGEWGGYVRGKLSGNGGEGCDGVHGGDGAGGEVLAGKRGEARGTRAILGVGVFAMDGAEVIVEVGEAA</sequence>
<feature type="compositionally biased region" description="Pro residues" evidence="1">
    <location>
        <begin position="57"/>
        <end position="84"/>
    </location>
</feature>
<name>A0A2K3DZJ2_CHLRE</name>
<accession>A0A2K3DZJ2</accession>
<dbReference type="RefSeq" id="XP_042926602.1">
    <property type="nucleotide sequence ID" value="XM_043061306.1"/>
</dbReference>
<dbReference type="InParanoid" id="A0A2K3DZJ2"/>
<dbReference type="KEGG" id="cre:CHLRE_03g199090v5"/>
<dbReference type="Gramene" id="PNW85941">
    <property type="protein sequence ID" value="PNW85941"/>
    <property type="gene ID" value="CHLRE_03g199090v5"/>
</dbReference>
<feature type="transmembrane region" description="Helical" evidence="2">
    <location>
        <begin position="115"/>
        <end position="137"/>
    </location>
</feature>
<feature type="region of interest" description="Disordered" evidence="1">
    <location>
        <begin position="20"/>
        <end position="89"/>
    </location>
</feature>
<keyword evidence="2" id="KW-0812">Transmembrane</keyword>
<dbReference type="AlphaFoldDB" id="A0A2K3DZJ2"/>
<feature type="compositionally biased region" description="Pro residues" evidence="1">
    <location>
        <begin position="20"/>
        <end position="43"/>
    </location>
</feature>
<proteinExistence type="predicted"/>
<reference evidence="3 4" key="1">
    <citation type="journal article" date="2007" name="Science">
        <title>The Chlamydomonas genome reveals the evolution of key animal and plant functions.</title>
        <authorList>
            <person name="Merchant S.S."/>
            <person name="Prochnik S.E."/>
            <person name="Vallon O."/>
            <person name="Harris E.H."/>
            <person name="Karpowicz S.J."/>
            <person name="Witman G.B."/>
            <person name="Terry A."/>
            <person name="Salamov A."/>
            <person name="Fritz-Laylin L.K."/>
            <person name="Marechal-Drouard L."/>
            <person name="Marshall W.F."/>
            <person name="Qu L.H."/>
            <person name="Nelson D.R."/>
            <person name="Sanderfoot A.A."/>
            <person name="Spalding M.H."/>
            <person name="Kapitonov V.V."/>
            <person name="Ren Q."/>
            <person name="Ferris P."/>
            <person name="Lindquist E."/>
            <person name="Shapiro H."/>
            <person name="Lucas S.M."/>
            <person name="Grimwood J."/>
            <person name="Schmutz J."/>
            <person name="Cardol P."/>
            <person name="Cerutti H."/>
            <person name="Chanfreau G."/>
            <person name="Chen C.L."/>
            <person name="Cognat V."/>
            <person name="Croft M.T."/>
            <person name="Dent R."/>
            <person name="Dutcher S."/>
            <person name="Fernandez E."/>
            <person name="Fukuzawa H."/>
            <person name="Gonzalez-Ballester D."/>
            <person name="Gonzalez-Halphen D."/>
            <person name="Hallmann A."/>
            <person name="Hanikenne M."/>
            <person name="Hippler M."/>
            <person name="Inwood W."/>
            <person name="Jabbari K."/>
            <person name="Kalanon M."/>
            <person name="Kuras R."/>
            <person name="Lefebvre P.A."/>
            <person name="Lemaire S.D."/>
            <person name="Lobanov A.V."/>
            <person name="Lohr M."/>
            <person name="Manuell A."/>
            <person name="Meier I."/>
            <person name="Mets L."/>
            <person name="Mittag M."/>
            <person name="Mittelmeier T."/>
            <person name="Moroney J.V."/>
            <person name="Moseley J."/>
            <person name="Napoli C."/>
            <person name="Nedelcu A.M."/>
            <person name="Niyogi K."/>
            <person name="Novoselov S.V."/>
            <person name="Paulsen I.T."/>
            <person name="Pazour G."/>
            <person name="Purton S."/>
            <person name="Ral J.P."/>
            <person name="Riano-Pachon D.M."/>
            <person name="Riekhof W."/>
            <person name="Rymarquis L."/>
            <person name="Schroda M."/>
            <person name="Stern D."/>
            <person name="Umen J."/>
            <person name="Willows R."/>
            <person name="Wilson N."/>
            <person name="Zimmer S.L."/>
            <person name="Allmer J."/>
            <person name="Balk J."/>
            <person name="Bisova K."/>
            <person name="Chen C.J."/>
            <person name="Elias M."/>
            <person name="Gendler K."/>
            <person name="Hauser C."/>
            <person name="Lamb M.R."/>
            <person name="Ledford H."/>
            <person name="Long J.C."/>
            <person name="Minagawa J."/>
            <person name="Page M.D."/>
            <person name="Pan J."/>
            <person name="Pootakham W."/>
            <person name="Roje S."/>
            <person name="Rose A."/>
            <person name="Stahlberg E."/>
            <person name="Terauchi A.M."/>
            <person name="Yang P."/>
            <person name="Ball S."/>
            <person name="Bowler C."/>
            <person name="Dieckmann C.L."/>
            <person name="Gladyshev V.N."/>
            <person name="Green P."/>
            <person name="Jorgensen R."/>
            <person name="Mayfield S."/>
            <person name="Mueller-Roeber B."/>
            <person name="Rajamani S."/>
            <person name="Sayre R.T."/>
            <person name="Brokstein P."/>
            <person name="Dubchak I."/>
            <person name="Goodstein D."/>
            <person name="Hornick L."/>
            <person name="Huang Y.W."/>
            <person name="Jhaveri J."/>
            <person name="Luo Y."/>
            <person name="Martinez D."/>
            <person name="Ngau W.C."/>
            <person name="Otillar B."/>
            <person name="Poliakov A."/>
            <person name="Porter A."/>
            <person name="Szajkowski L."/>
            <person name="Werner G."/>
            <person name="Zhou K."/>
            <person name="Grigoriev I.V."/>
            <person name="Rokhsar D.S."/>
            <person name="Grossman A.R."/>
        </authorList>
    </citation>
    <scope>NUCLEOTIDE SEQUENCE [LARGE SCALE GENOMIC DNA]</scope>
    <source>
        <strain evidence="4">CC-503</strain>
    </source>
</reference>
<keyword evidence="4" id="KW-1185">Reference proteome</keyword>
<organism evidence="3 4">
    <name type="scientific">Chlamydomonas reinhardtii</name>
    <name type="common">Chlamydomonas smithii</name>
    <dbReference type="NCBI Taxonomy" id="3055"/>
    <lineage>
        <taxon>Eukaryota</taxon>
        <taxon>Viridiplantae</taxon>
        <taxon>Chlorophyta</taxon>
        <taxon>core chlorophytes</taxon>
        <taxon>Chlorophyceae</taxon>
        <taxon>CS clade</taxon>
        <taxon>Chlamydomonadales</taxon>
        <taxon>Chlamydomonadaceae</taxon>
        <taxon>Chlamydomonas</taxon>
    </lineage>
</organism>
<evidence type="ECO:0000313" key="4">
    <source>
        <dbReference type="Proteomes" id="UP000006906"/>
    </source>
</evidence>